<evidence type="ECO:0000259" key="1">
    <source>
        <dbReference type="Pfam" id="PF08281"/>
    </source>
</evidence>
<dbReference type="Gene3D" id="1.20.140.160">
    <property type="match status" value="1"/>
</dbReference>
<sequence>MVFSDSQITGGGRGFGGRVAERGVTGGRVWRRDRKGRFDHHIASLKRFAEVLIGEQEEGTALLGRSLREMLDHAHSYQRGTPLDRWAFGEIYRLWLKELRGHANPMRRGSQPDVEFQQLIAEEDGAHPDPLTVSFIANLPPQQRVTLLLIYGEGFSYEDASVILDCALESIETRLIRASGGLANKIGAIGDVLPSAEVESLHAHQAGAA</sequence>
<evidence type="ECO:0000313" key="3">
    <source>
        <dbReference type="Proteomes" id="UP000095087"/>
    </source>
</evidence>
<dbReference type="SUPFAM" id="SSF88659">
    <property type="entry name" value="Sigma3 and sigma4 domains of RNA polymerase sigma factors"/>
    <property type="match status" value="1"/>
</dbReference>
<gene>
    <name evidence="2" type="ORF">A7A08_00744</name>
</gene>
<proteinExistence type="predicted"/>
<dbReference type="InterPro" id="IPR013249">
    <property type="entry name" value="RNA_pol_sigma70_r4_t2"/>
</dbReference>
<name>A0A1E2S3D2_9HYPH</name>
<organism evidence="2 3">
    <name type="scientific">Methyloligella halotolerans</name>
    <dbReference type="NCBI Taxonomy" id="1177755"/>
    <lineage>
        <taxon>Bacteria</taxon>
        <taxon>Pseudomonadati</taxon>
        <taxon>Pseudomonadota</taxon>
        <taxon>Alphaproteobacteria</taxon>
        <taxon>Hyphomicrobiales</taxon>
        <taxon>Hyphomicrobiaceae</taxon>
        <taxon>Methyloligella</taxon>
    </lineage>
</organism>
<feature type="domain" description="RNA polymerase sigma factor 70 region 4 type 2" evidence="1">
    <location>
        <begin position="136"/>
        <end position="178"/>
    </location>
</feature>
<dbReference type="GO" id="GO:0003677">
    <property type="term" value="F:DNA binding"/>
    <property type="evidence" value="ECO:0007669"/>
    <property type="project" value="InterPro"/>
</dbReference>
<dbReference type="STRING" id="1177755.A7A08_00744"/>
<dbReference type="Proteomes" id="UP000095087">
    <property type="component" value="Unassembled WGS sequence"/>
</dbReference>
<dbReference type="InterPro" id="IPR013324">
    <property type="entry name" value="RNA_pol_sigma_r3/r4-like"/>
</dbReference>
<dbReference type="Pfam" id="PF08281">
    <property type="entry name" value="Sigma70_r4_2"/>
    <property type="match status" value="1"/>
</dbReference>
<comment type="caution">
    <text evidence="2">The sequence shown here is derived from an EMBL/GenBank/DDBJ whole genome shotgun (WGS) entry which is preliminary data.</text>
</comment>
<dbReference type="EMBL" id="MASI01000001">
    <property type="protein sequence ID" value="ODA68910.1"/>
    <property type="molecule type" value="Genomic_DNA"/>
</dbReference>
<dbReference type="GO" id="GO:0006352">
    <property type="term" value="P:DNA-templated transcription initiation"/>
    <property type="evidence" value="ECO:0007669"/>
    <property type="project" value="InterPro"/>
</dbReference>
<accession>A0A1E2S3D2</accession>
<evidence type="ECO:0000313" key="2">
    <source>
        <dbReference type="EMBL" id="ODA68910.1"/>
    </source>
</evidence>
<protein>
    <submittedName>
        <fullName evidence="2">RNA polymerase sigma factor</fullName>
    </submittedName>
</protein>
<dbReference type="AlphaFoldDB" id="A0A1E2S3D2"/>
<keyword evidence="3" id="KW-1185">Reference proteome</keyword>
<reference evidence="2 3" key="1">
    <citation type="submission" date="2016-07" db="EMBL/GenBank/DDBJ databases">
        <title>Draft genome sequence of Methyloligella halotolerans C2T (VKM B-2706T=CCUG 61687T=DSM 25045T), a halotolerant polyhydroxybutyrate accumulating methylotroph.</title>
        <authorList>
            <person name="Vasilenko O.V."/>
            <person name="Doronina N.V."/>
            <person name="Poroshina M.N."/>
            <person name="Tarlachkov S.V."/>
            <person name="Trotsenko Y.A."/>
        </authorList>
    </citation>
    <scope>NUCLEOTIDE SEQUENCE [LARGE SCALE GENOMIC DNA]</scope>
    <source>
        <strain evidence="2 3">VKM B-2706</strain>
    </source>
</reference>
<dbReference type="OrthoDB" id="9803470at2"/>
<dbReference type="GO" id="GO:0016987">
    <property type="term" value="F:sigma factor activity"/>
    <property type="evidence" value="ECO:0007669"/>
    <property type="project" value="InterPro"/>
</dbReference>